<keyword evidence="5 11" id="KW-0547">Nucleotide-binding</keyword>
<dbReference type="FunFam" id="3.50.30.20:FF:000001">
    <property type="entry name" value="Carbamoyl-phosphate synthase small chain"/>
    <property type="match status" value="1"/>
</dbReference>
<dbReference type="InterPro" id="IPR006274">
    <property type="entry name" value="CarbamoylP_synth_ssu"/>
</dbReference>
<dbReference type="HAMAP" id="MF_01209">
    <property type="entry name" value="CPSase_S_chain"/>
    <property type="match status" value="1"/>
</dbReference>
<proteinExistence type="inferred from homology"/>
<dbReference type="Pfam" id="PF00117">
    <property type="entry name" value="GATase"/>
    <property type="match status" value="1"/>
</dbReference>
<evidence type="ECO:0000256" key="6">
    <source>
        <dbReference type="ARBA" id="ARBA00022840"/>
    </source>
</evidence>
<evidence type="ECO:0000256" key="9">
    <source>
        <dbReference type="ARBA" id="ARBA00048816"/>
    </source>
</evidence>
<dbReference type="AlphaFoldDB" id="A0A4R6TSD2"/>
<feature type="binding site" evidence="11">
    <location>
        <position position="344"/>
    </location>
    <ligand>
        <name>L-glutamine</name>
        <dbReference type="ChEBI" id="CHEBI:58359"/>
    </ligand>
</feature>
<comment type="catalytic activity">
    <reaction evidence="10 11">
        <text>L-glutamine + H2O = L-glutamate + NH4(+)</text>
        <dbReference type="Rhea" id="RHEA:15889"/>
        <dbReference type="ChEBI" id="CHEBI:15377"/>
        <dbReference type="ChEBI" id="CHEBI:28938"/>
        <dbReference type="ChEBI" id="CHEBI:29985"/>
        <dbReference type="ChEBI" id="CHEBI:58359"/>
    </reaction>
</comment>
<dbReference type="GO" id="GO:0006541">
    <property type="term" value="P:glutamine metabolic process"/>
    <property type="evidence" value="ECO:0007669"/>
    <property type="project" value="InterPro"/>
</dbReference>
<accession>A0A4R6TSD2</accession>
<comment type="caution">
    <text evidence="11">Lacks conserved residue(s) required for the propagation of feature annotation.</text>
</comment>
<dbReference type="NCBIfam" id="TIGR01368">
    <property type="entry name" value="CPSaseIIsmall"/>
    <property type="match status" value="1"/>
</dbReference>
<dbReference type="GO" id="GO:0006526">
    <property type="term" value="P:L-arginine biosynthetic process"/>
    <property type="evidence" value="ECO:0007669"/>
    <property type="project" value="UniProtKB-UniRule"/>
</dbReference>
<organism evidence="13 14">
    <name type="scientific">Thiopseudomonas denitrificans</name>
    <dbReference type="NCBI Taxonomy" id="1501432"/>
    <lineage>
        <taxon>Bacteria</taxon>
        <taxon>Pseudomonadati</taxon>
        <taxon>Pseudomonadota</taxon>
        <taxon>Gammaproteobacteria</taxon>
        <taxon>Pseudomonadales</taxon>
        <taxon>Pseudomonadaceae</taxon>
        <taxon>Thiopseudomonas</taxon>
    </lineage>
</organism>
<dbReference type="InterPro" id="IPR002474">
    <property type="entry name" value="CarbamoylP_synth_ssu_N"/>
</dbReference>
<dbReference type="GO" id="GO:0004088">
    <property type="term" value="F:carbamoyl-phosphate synthase (glutamine-hydrolyzing) activity"/>
    <property type="evidence" value="ECO:0007669"/>
    <property type="project" value="UniProtKB-UniRule"/>
</dbReference>
<dbReference type="GO" id="GO:0044205">
    <property type="term" value="P:'de novo' UMP biosynthetic process"/>
    <property type="evidence" value="ECO:0007669"/>
    <property type="project" value="UniProtKB-UniRule"/>
</dbReference>
<dbReference type="Pfam" id="PF00988">
    <property type="entry name" value="CPSase_sm_chain"/>
    <property type="match status" value="1"/>
</dbReference>
<feature type="binding site" evidence="11">
    <location>
        <position position="300"/>
    </location>
    <ligand>
        <name>L-glutamine</name>
        <dbReference type="ChEBI" id="CHEBI:58359"/>
    </ligand>
</feature>
<dbReference type="PANTHER" id="PTHR43418:SF7">
    <property type="entry name" value="CARBAMOYL-PHOSPHATE SYNTHASE SMALL CHAIN"/>
    <property type="match status" value="1"/>
</dbReference>
<dbReference type="SUPFAM" id="SSF52021">
    <property type="entry name" value="Carbamoyl phosphate synthetase, small subunit N-terminal domain"/>
    <property type="match status" value="1"/>
</dbReference>
<dbReference type="Gene3D" id="3.40.50.880">
    <property type="match status" value="1"/>
</dbReference>
<feature type="binding site" evidence="11">
    <location>
        <position position="271"/>
    </location>
    <ligand>
        <name>L-glutamine</name>
        <dbReference type="ChEBI" id="CHEBI:58359"/>
    </ligand>
</feature>
<dbReference type="InterPro" id="IPR036480">
    <property type="entry name" value="CarbP_synth_ssu_N_sf"/>
</dbReference>
<dbReference type="GO" id="GO:0005524">
    <property type="term" value="F:ATP binding"/>
    <property type="evidence" value="ECO:0007669"/>
    <property type="project" value="UniProtKB-UniRule"/>
</dbReference>
<evidence type="ECO:0000256" key="10">
    <source>
        <dbReference type="ARBA" id="ARBA00049285"/>
    </source>
</evidence>
<evidence type="ECO:0000313" key="14">
    <source>
        <dbReference type="Proteomes" id="UP000294575"/>
    </source>
</evidence>
<dbReference type="InterPro" id="IPR017926">
    <property type="entry name" value="GATASE"/>
</dbReference>
<evidence type="ECO:0000256" key="3">
    <source>
        <dbReference type="ARBA" id="ARBA00007800"/>
    </source>
</evidence>
<evidence type="ECO:0000256" key="1">
    <source>
        <dbReference type="ARBA" id="ARBA00004812"/>
    </source>
</evidence>
<keyword evidence="4 11" id="KW-0436">Ligase</keyword>
<evidence type="ECO:0000256" key="5">
    <source>
        <dbReference type="ARBA" id="ARBA00022741"/>
    </source>
</evidence>
<dbReference type="PRINTS" id="PR00099">
    <property type="entry name" value="CPSGATASE"/>
</dbReference>
<comment type="catalytic activity">
    <reaction evidence="9 11">
        <text>hydrogencarbonate + L-glutamine + 2 ATP + H2O = carbamoyl phosphate + L-glutamate + 2 ADP + phosphate + 2 H(+)</text>
        <dbReference type="Rhea" id="RHEA:18633"/>
        <dbReference type="ChEBI" id="CHEBI:15377"/>
        <dbReference type="ChEBI" id="CHEBI:15378"/>
        <dbReference type="ChEBI" id="CHEBI:17544"/>
        <dbReference type="ChEBI" id="CHEBI:29985"/>
        <dbReference type="ChEBI" id="CHEBI:30616"/>
        <dbReference type="ChEBI" id="CHEBI:43474"/>
        <dbReference type="ChEBI" id="CHEBI:58228"/>
        <dbReference type="ChEBI" id="CHEBI:58359"/>
        <dbReference type="ChEBI" id="CHEBI:456216"/>
        <dbReference type="EC" id="6.3.5.5"/>
    </reaction>
</comment>
<comment type="subunit">
    <text evidence="11">Composed of two chains; the small (or glutamine) chain promotes the hydrolysis of glutamine to ammonia, which is used by the large (or ammonia) chain to synthesize carbamoyl phosphate. Tetramer of heterodimers (alpha,beta)4.</text>
</comment>
<keyword evidence="8 11" id="KW-0665">Pyrimidine biosynthesis</keyword>
<keyword evidence="6 11" id="KW-0067">ATP-binding</keyword>
<dbReference type="GO" id="GO:0004359">
    <property type="term" value="F:glutaminase activity"/>
    <property type="evidence" value="ECO:0007669"/>
    <property type="project" value="RHEA"/>
</dbReference>
<feature type="region of interest" description="CPSase" evidence="11">
    <location>
        <begin position="1"/>
        <end position="215"/>
    </location>
</feature>
<dbReference type="InterPro" id="IPR029062">
    <property type="entry name" value="Class_I_gatase-like"/>
</dbReference>
<feature type="domain" description="Carbamoyl-phosphate synthase small subunit N-terminal" evidence="12">
    <location>
        <begin position="33"/>
        <end position="163"/>
    </location>
</feature>
<evidence type="ECO:0000259" key="12">
    <source>
        <dbReference type="SMART" id="SM01097"/>
    </source>
</evidence>
<comment type="pathway">
    <text evidence="2 11">Amino-acid biosynthesis; L-arginine biosynthesis; carbamoyl phosphate from bicarbonate: step 1/1.</text>
</comment>
<dbReference type="SMART" id="SM01097">
    <property type="entry name" value="CPSase_sm_chain"/>
    <property type="match status" value="1"/>
</dbReference>
<reference evidence="13 14" key="1">
    <citation type="submission" date="2019-03" db="EMBL/GenBank/DDBJ databases">
        <title>Genomic Encyclopedia of Type Strains, Phase IV (KMG-IV): sequencing the most valuable type-strain genomes for metagenomic binning, comparative biology and taxonomic classification.</title>
        <authorList>
            <person name="Goeker M."/>
        </authorList>
    </citation>
    <scope>NUCLEOTIDE SEQUENCE [LARGE SCALE GENOMIC DNA]</scope>
    <source>
        <strain evidence="13 14">DSM 28679</strain>
    </source>
</reference>
<dbReference type="GO" id="GO:0006207">
    <property type="term" value="P:'de novo' pyrimidine nucleobase biosynthetic process"/>
    <property type="evidence" value="ECO:0007669"/>
    <property type="project" value="InterPro"/>
</dbReference>
<evidence type="ECO:0000256" key="8">
    <source>
        <dbReference type="ARBA" id="ARBA00022975"/>
    </source>
</evidence>
<gene>
    <name evidence="11" type="primary">carA</name>
    <name evidence="13" type="ORF">DFQ45_11468</name>
</gene>
<dbReference type="EC" id="6.3.5.5" evidence="11"/>
<keyword evidence="11" id="KW-0028">Amino-acid biosynthesis</keyword>
<dbReference type="UniPathway" id="UPA00070">
    <property type="reaction ID" value="UER00115"/>
</dbReference>
<evidence type="ECO:0000256" key="4">
    <source>
        <dbReference type="ARBA" id="ARBA00022598"/>
    </source>
</evidence>
<keyword evidence="14" id="KW-1185">Reference proteome</keyword>
<name>A0A4R6TSD2_9GAMM</name>
<feature type="binding site" evidence="11">
    <location>
        <position position="273"/>
    </location>
    <ligand>
        <name>L-glutamine</name>
        <dbReference type="ChEBI" id="CHEBI:58359"/>
    </ligand>
</feature>
<dbReference type="Gene3D" id="3.50.30.20">
    <property type="entry name" value="Carbamoyl-phosphate synthase small subunit, N-terminal domain"/>
    <property type="match status" value="1"/>
</dbReference>
<evidence type="ECO:0000256" key="11">
    <source>
        <dbReference type="HAMAP-Rule" id="MF_01209"/>
    </source>
</evidence>
<dbReference type="Proteomes" id="UP000294575">
    <property type="component" value="Unassembled WGS sequence"/>
</dbReference>
<sequence length="410" mass="42847">MIKKSGMMFTHVIPLFCEPVRVKDSKREVHLSKPAILALADGSIFHGTAIGAEGHALGEVVFSTAMSGYQELLTDPASAGQLLAFTYPHIGNSGINSLDGESARVQAAGLIIRDLPLIASNWRSNQSLQDFLLANNTVAIADIDTRRLTRILGDNGTQNGCILTGADATEARALELVRGFAGADTNALVAAVTTANSHDWSEGPWSLESDSHTQPSADQLPWKVTVYDFGVPRSLLRDLVAKGCQLTVVPAGTPASDVLAQKPDGVVLSSGPGEASACSAAIATVQQLQDAGVPLFGVGLGHQLLALANGAQLKRLPVARVGVNYPVKDLASGQVMISSQHHSFAIDAASLPASLKLTHAALPDNCVQGIEVAGKPAIGFQGVPHLSAEPNTSSAFYDRFVALMQQAKQG</sequence>
<feature type="binding site" evidence="11">
    <location>
        <position position="303"/>
    </location>
    <ligand>
        <name>L-glutamine</name>
        <dbReference type="ChEBI" id="CHEBI:58359"/>
    </ligand>
</feature>
<evidence type="ECO:0000256" key="7">
    <source>
        <dbReference type="ARBA" id="ARBA00022962"/>
    </source>
</evidence>
<comment type="function">
    <text evidence="11">Small subunit of the glutamine-dependent carbamoyl phosphate synthetase (CPSase). CPSase catalyzes the formation of carbamoyl phosphate from the ammonia moiety of glutamine, carbonate, and phosphate donated by ATP, constituting the first step of 2 biosynthetic pathways, one leading to arginine and/or urea and the other to pyrimidine nucleotides. The small subunit (glutamine amidotransferase) binds and cleaves glutamine to supply the large subunit with the substrate ammonia.</text>
</comment>
<dbReference type="InterPro" id="IPR050472">
    <property type="entry name" value="Anth_synth/Amidotransfase"/>
</dbReference>
<dbReference type="UniPathway" id="UPA00068">
    <property type="reaction ID" value="UER00171"/>
</dbReference>
<comment type="similarity">
    <text evidence="3 11">Belongs to the CarA family.</text>
</comment>
<comment type="caution">
    <text evidence="13">The sequence shown here is derived from an EMBL/GenBank/DDBJ whole genome shotgun (WGS) entry which is preliminary data.</text>
</comment>
<dbReference type="PROSITE" id="PS51273">
    <property type="entry name" value="GATASE_TYPE_1"/>
    <property type="match status" value="1"/>
</dbReference>
<evidence type="ECO:0000256" key="2">
    <source>
        <dbReference type="ARBA" id="ARBA00005077"/>
    </source>
</evidence>
<protein>
    <recommendedName>
        <fullName evidence="11">Carbamoyl phosphate synthase small chain</fullName>
        <ecNumber evidence="11">6.3.5.5</ecNumber>
    </recommendedName>
    <alternativeName>
        <fullName evidence="11">Carbamoyl phosphate synthetase glutamine chain</fullName>
    </alternativeName>
</protein>
<evidence type="ECO:0000313" key="13">
    <source>
        <dbReference type="EMBL" id="TDQ36201.1"/>
    </source>
</evidence>
<dbReference type="SUPFAM" id="SSF52317">
    <property type="entry name" value="Class I glutamine amidotransferase-like"/>
    <property type="match status" value="1"/>
</dbReference>
<dbReference type="PANTHER" id="PTHR43418">
    <property type="entry name" value="MULTIFUNCTIONAL TRYPTOPHAN BIOSYNTHESIS PROTEIN-RELATED"/>
    <property type="match status" value="1"/>
</dbReference>
<dbReference type="EMBL" id="SNYK01000014">
    <property type="protein sequence ID" value="TDQ36201.1"/>
    <property type="molecule type" value="Genomic_DNA"/>
</dbReference>
<comment type="pathway">
    <text evidence="1 11">Pyrimidine metabolism; UMP biosynthesis via de novo pathway; (S)-dihydroorotate from bicarbonate: step 1/3.</text>
</comment>
<keyword evidence="11" id="KW-0055">Arginine biosynthesis</keyword>
<dbReference type="NCBIfam" id="NF009475">
    <property type="entry name" value="PRK12838.1"/>
    <property type="match status" value="1"/>
</dbReference>
<keyword evidence="7 11" id="KW-0315">Glutamine amidotransferase</keyword>